<dbReference type="InterPro" id="IPR004549">
    <property type="entry name" value="Acetyl_CoA_COase_biotin_COase"/>
</dbReference>
<keyword evidence="15" id="KW-0443">Lipid metabolism</keyword>
<feature type="domain" description="Biotin carboxylation" evidence="17">
    <location>
        <begin position="8"/>
        <end position="452"/>
    </location>
</feature>
<evidence type="ECO:0000259" key="16">
    <source>
        <dbReference type="PROSITE" id="PS50975"/>
    </source>
</evidence>
<evidence type="ECO:0000256" key="9">
    <source>
        <dbReference type="ARBA" id="ARBA00022840"/>
    </source>
</evidence>
<organism evidence="18 19">
    <name type="scientific">Shewanella marisflavi</name>
    <dbReference type="NCBI Taxonomy" id="260364"/>
    <lineage>
        <taxon>Bacteria</taxon>
        <taxon>Pseudomonadati</taxon>
        <taxon>Pseudomonadota</taxon>
        <taxon>Gammaproteobacteria</taxon>
        <taxon>Alteromonadales</taxon>
        <taxon>Shewanellaceae</taxon>
        <taxon>Shewanella</taxon>
    </lineage>
</organism>
<reference evidence="18 19" key="1">
    <citation type="submission" date="2017-06" db="EMBL/GenBank/DDBJ databases">
        <title>Complete genome sequence of Shewanella marisflavi EP1 associated with anaerobic 2,4-dinitrotoluene reduction and salt tolerance.</title>
        <authorList>
            <person name="Huang J."/>
        </authorList>
    </citation>
    <scope>NUCLEOTIDE SEQUENCE [LARGE SCALE GENOMIC DNA]</scope>
    <source>
        <strain evidence="18 19">EP1</strain>
    </source>
</reference>
<dbReference type="RefSeq" id="WP_088905526.1">
    <property type="nucleotide sequence ID" value="NZ_CP022272.1"/>
</dbReference>
<evidence type="ECO:0000256" key="1">
    <source>
        <dbReference type="ARBA" id="ARBA00003761"/>
    </source>
</evidence>
<dbReference type="Proteomes" id="UP000198233">
    <property type="component" value="Chromosome"/>
</dbReference>
<gene>
    <name evidence="18" type="primary">accC</name>
    <name evidence="18" type="ORF">CFF01_16575</name>
</gene>
<evidence type="ECO:0000256" key="7">
    <source>
        <dbReference type="ARBA" id="ARBA00022723"/>
    </source>
</evidence>
<dbReference type="InterPro" id="IPR016185">
    <property type="entry name" value="PreATP-grasp_dom_sf"/>
</dbReference>
<proteinExistence type="predicted"/>
<dbReference type="Pfam" id="PF02786">
    <property type="entry name" value="CPSase_L_D2"/>
    <property type="match status" value="1"/>
</dbReference>
<evidence type="ECO:0000256" key="4">
    <source>
        <dbReference type="ARBA" id="ARBA00013263"/>
    </source>
</evidence>
<evidence type="ECO:0000259" key="17">
    <source>
        <dbReference type="PROSITE" id="PS50979"/>
    </source>
</evidence>
<comment type="subunit">
    <text evidence="3 15">Acetyl-CoA carboxylase is a heterohexamer of biotin carboxyl carrier protein, biotin carboxylase and the two subunits of carboxyl transferase in a 2:2 complex.</text>
</comment>
<dbReference type="InterPro" id="IPR011761">
    <property type="entry name" value="ATP-grasp"/>
</dbReference>
<evidence type="ECO:0000256" key="13">
    <source>
        <dbReference type="ARBA" id="ARBA00048600"/>
    </source>
</evidence>
<accession>A0AAC9XPH2</accession>
<evidence type="ECO:0000313" key="19">
    <source>
        <dbReference type="Proteomes" id="UP000198233"/>
    </source>
</evidence>
<dbReference type="SMART" id="SM00878">
    <property type="entry name" value="Biotin_carb_C"/>
    <property type="match status" value="1"/>
</dbReference>
<protein>
    <recommendedName>
        <fullName evidence="5 15">Biotin carboxylase</fullName>
        <ecNumber evidence="4 15">6.3.4.14</ecNumber>
    </recommendedName>
    <alternativeName>
        <fullName evidence="12 15">Acetyl-coenzyme A carboxylase biotin carboxylase subunit A</fullName>
    </alternativeName>
</protein>
<evidence type="ECO:0000256" key="11">
    <source>
        <dbReference type="ARBA" id="ARBA00023267"/>
    </source>
</evidence>
<evidence type="ECO:0000256" key="10">
    <source>
        <dbReference type="ARBA" id="ARBA00022842"/>
    </source>
</evidence>
<evidence type="ECO:0000256" key="6">
    <source>
        <dbReference type="ARBA" id="ARBA00022598"/>
    </source>
</evidence>
<dbReference type="InterPro" id="IPR005482">
    <property type="entry name" value="Biotin_COase_C"/>
</dbReference>
<evidence type="ECO:0000256" key="12">
    <source>
        <dbReference type="ARBA" id="ARBA00033786"/>
    </source>
</evidence>
<comment type="function">
    <text evidence="1 15">This protein is a component of the acetyl coenzyme A carboxylase complex; first, biotin carboxylase catalyzes the carboxylation of the carrier protein and then the transcarboxylase transfers the carboxyl group to form malonyl-CoA.</text>
</comment>
<dbReference type="EMBL" id="CP022272">
    <property type="protein sequence ID" value="ASJ98076.1"/>
    <property type="molecule type" value="Genomic_DNA"/>
</dbReference>
<keyword evidence="10" id="KW-0460">Magnesium</keyword>
<evidence type="ECO:0000256" key="8">
    <source>
        <dbReference type="ARBA" id="ARBA00022741"/>
    </source>
</evidence>
<dbReference type="Pfam" id="PF00289">
    <property type="entry name" value="Biotin_carb_N"/>
    <property type="match status" value="1"/>
</dbReference>
<dbReference type="SUPFAM" id="SSF52440">
    <property type="entry name" value="PreATP-grasp domain"/>
    <property type="match status" value="1"/>
</dbReference>
<dbReference type="SUPFAM" id="SSF51246">
    <property type="entry name" value="Rudiment single hybrid motif"/>
    <property type="match status" value="1"/>
</dbReference>
<dbReference type="Gene3D" id="6.20.290.20">
    <property type="match status" value="1"/>
</dbReference>
<dbReference type="InterPro" id="IPR005481">
    <property type="entry name" value="BC-like_N"/>
</dbReference>
<dbReference type="GO" id="GO:0005524">
    <property type="term" value="F:ATP binding"/>
    <property type="evidence" value="ECO:0007669"/>
    <property type="project" value="UniProtKB-UniRule"/>
</dbReference>
<evidence type="ECO:0000256" key="3">
    <source>
        <dbReference type="ARBA" id="ARBA00011750"/>
    </source>
</evidence>
<dbReference type="PROSITE" id="PS50975">
    <property type="entry name" value="ATP_GRASP"/>
    <property type="match status" value="1"/>
</dbReference>
<dbReference type="GO" id="GO:0006633">
    <property type="term" value="P:fatty acid biosynthetic process"/>
    <property type="evidence" value="ECO:0007669"/>
    <property type="project" value="UniProtKB-KW"/>
</dbReference>
<dbReference type="SUPFAM" id="SSF56059">
    <property type="entry name" value="Glutathione synthetase ATP-binding domain-like"/>
    <property type="match status" value="1"/>
</dbReference>
<keyword evidence="15" id="KW-0276">Fatty acid metabolism</keyword>
<dbReference type="Pfam" id="PF02785">
    <property type="entry name" value="Biotin_carb_C"/>
    <property type="match status" value="1"/>
</dbReference>
<evidence type="ECO:0000256" key="14">
    <source>
        <dbReference type="PROSITE-ProRule" id="PRU00409"/>
    </source>
</evidence>
<comment type="catalytic activity">
    <reaction evidence="13 15">
        <text>N(6)-biotinyl-L-lysyl-[protein] + hydrogencarbonate + ATP = N(6)-carboxybiotinyl-L-lysyl-[protein] + ADP + phosphate + H(+)</text>
        <dbReference type="Rhea" id="RHEA:13501"/>
        <dbReference type="Rhea" id="RHEA-COMP:10505"/>
        <dbReference type="Rhea" id="RHEA-COMP:10506"/>
        <dbReference type="ChEBI" id="CHEBI:15378"/>
        <dbReference type="ChEBI" id="CHEBI:17544"/>
        <dbReference type="ChEBI" id="CHEBI:30616"/>
        <dbReference type="ChEBI" id="CHEBI:43474"/>
        <dbReference type="ChEBI" id="CHEBI:83144"/>
        <dbReference type="ChEBI" id="CHEBI:83145"/>
        <dbReference type="ChEBI" id="CHEBI:456216"/>
        <dbReference type="EC" id="6.3.4.14"/>
    </reaction>
</comment>
<dbReference type="PROSITE" id="PS00866">
    <property type="entry name" value="CPSASE_1"/>
    <property type="match status" value="1"/>
</dbReference>
<comment type="pathway">
    <text evidence="2 15">Lipid metabolism; malonyl-CoA biosynthesis; malonyl-CoA from acetyl-CoA: step 1/1.</text>
</comment>
<dbReference type="NCBIfam" id="NF006367">
    <property type="entry name" value="PRK08591.1"/>
    <property type="match status" value="1"/>
</dbReference>
<dbReference type="EC" id="6.3.4.14" evidence="4 15"/>
<dbReference type="FunFam" id="3.40.50.20:FF:000010">
    <property type="entry name" value="Propionyl-CoA carboxylase subunit alpha"/>
    <property type="match status" value="1"/>
</dbReference>
<sequence length="455" mass="49369">MPHPTPRRFNKLLIANRGEIALRIIRACRQLGIKTVAVYSSADKQSGHLTLADETVCIGPAPAKESYLNIAAILAAADLTQVDAIHPGYGFLSENADFAEQVIESGFHFIGPKADTIRLMGDKVSAIAAMKAAGVPTVPGSDGLLDHDEARTKQIAAEIGYPLIIKATAGGGGKGMRIVEDEAQLLTAITLTRREAEAAFGNDGVYLEKYLTRPRHIEVQVVCDQQGNCLSLGERDCSLQRAQQKVIEAAPAPGLTPEQRQQIGQSCIKACQTIGYLGVGTLEFLYQDGEFYFMEMNTRIQVEHTITEMVTGVDLLALQLTIAQGEPLELSEAQVTPKGHAIECRINAEHPRTFTPSPGQITQLQVPGGLGVRWESHLTHGYDIPPYYDAMIAKLITWGDDRTQAIARMRTALDELTISGIDTNVPLLKALLADAKVQQGETSIHYLEDTLLPGK</sequence>
<keyword evidence="8 14" id="KW-0547">Nucleotide-binding</keyword>
<keyword evidence="15" id="KW-0444">Lipid biosynthesis</keyword>
<keyword evidence="7" id="KW-0479">Metal-binding</keyword>
<dbReference type="FunFam" id="3.30.1490.20:FF:000018">
    <property type="entry name" value="Biotin carboxylase"/>
    <property type="match status" value="1"/>
</dbReference>
<dbReference type="Gene3D" id="3.40.50.20">
    <property type="match status" value="1"/>
</dbReference>
<dbReference type="Gene3D" id="3.30.470.20">
    <property type="entry name" value="ATP-grasp fold, B domain"/>
    <property type="match status" value="1"/>
</dbReference>
<keyword evidence="6 15" id="KW-0436">Ligase</keyword>
<dbReference type="PROSITE" id="PS50979">
    <property type="entry name" value="BC"/>
    <property type="match status" value="1"/>
</dbReference>
<keyword evidence="9 14" id="KW-0067">ATP-binding</keyword>
<evidence type="ECO:0000256" key="5">
    <source>
        <dbReference type="ARBA" id="ARBA00017242"/>
    </source>
</evidence>
<keyword evidence="15" id="KW-0275">Fatty acid biosynthesis</keyword>
<feature type="domain" description="ATP-grasp" evidence="16">
    <location>
        <begin position="127"/>
        <end position="324"/>
    </location>
</feature>
<dbReference type="PROSITE" id="PS00867">
    <property type="entry name" value="CPSASE_2"/>
    <property type="match status" value="1"/>
</dbReference>
<dbReference type="InterPro" id="IPR011054">
    <property type="entry name" value="Rudment_hybrid_motif"/>
</dbReference>
<dbReference type="InterPro" id="IPR005479">
    <property type="entry name" value="CPAse_ATP-bd"/>
</dbReference>
<dbReference type="AlphaFoldDB" id="A0AAC9XPH2"/>
<dbReference type="InterPro" id="IPR051602">
    <property type="entry name" value="ACC_Biotin_Carboxylase"/>
</dbReference>
<evidence type="ECO:0000256" key="2">
    <source>
        <dbReference type="ARBA" id="ARBA00004956"/>
    </source>
</evidence>
<dbReference type="GO" id="GO:0046872">
    <property type="term" value="F:metal ion binding"/>
    <property type="evidence" value="ECO:0007669"/>
    <property type="project" value="UniProtKB-KW"/>
</dbReference>
<dbReference type="NCBIfam" id="TIGR00514">
    <property type="entry name" value="accC"/>
    <property type="match status" value="1"/>
</dbReference>
<dbReference type="PANTHER" id="PTHR48095">
    <property type="entry name" value="PYRUVATE CARBOXYLASE SUBUNIT A"/>
    <property type="match status" value="1"/>
</dbReference>
<keyword evidence="11 15" id="KW-0092">Biotin</keyword>
<dbReference type="PANTHER" id="PTHR48095:SF2">
    <property type="entry name" value="BIOTIN CARBOXYLASE, CHLOROPLASTIC"/>
    <property type="match status" value="1"/>
</dbReference>
<dbReference type="GO" id="GO:0004075">
    <property type="term" value="F:biotin carboxylase activity"/>
    <property type="evidence" value="ECO:0007669"/>
    <property type="project" value="UniProtKB-EC"/>
</dbReference>
<dbReference type="KEGG" id="smav:CFF01_16575"/>
<dbReference type="InterPro" id="IPR011764">
    <property type="entry name" value="Biotin_carboxylation_dom"/>
</dbReference>
<name>A0AAC9XPH2_9GAMM</name>
<evidence type="ECO:0000313" key="18">
    <source>
        <dbReference type="EMBL" id="ASJ98076.1"/>
    </source>
</evidence>
<evidence type="ECO:0000256" key="15">
    <source>
        <dbReference type="RuleBase" id="RU365063"/>
    </source>
</evidence>